<dbReference type="RefSeq" id="WP_013228018.1">
    <property type="nucleotide sequence ID" value="NC_014318.1"/>
</dbReference>
<dbReference type="HOGENOM" id="CLU_000022_2_12_11"/>
<dbReference type="NCBIfam" id="TIGR01733">
    <property type="entry name" value="AA-adenyl-dom"/>
    <property type="match status" value="1"/>
</dbReference>
<feature type="region of interest" description="Disordered" evidence="1">
    <location>
        <begin position="1"/>
        <end position="20"/>
    </location>
</feature>
<dbReference type="Pfam" id="PF13193">
    <property type="entry name" value="AMP-binding_C"/>
    <property type="match status" value="1"/>
</dbReference>
<dbReference type="KEGG" id="amd:AMED_6232"/>
<evidence type="ECO:0000313" key="4">
    <source>
        <dbReference type="EMBL" id="ADJ47967.1"/>
    </source>
</evidence>
<dbReference type="InterPro" id="IPR010071">
    <property type="entry name" value="AA_adenyl_dom"/>
</dbReference>
<dbReference type="Gene3D" id="3.40.50.12780">
    <property type="entry name" value="N-terminal domain of ligase-like"/>
    <property type="match status" value="1"/>
</dbReference>
<name>A0A0H3DCL8_AMYMU</name>
<dbReference type="EMBL" id="CP002000">
    <property type="protein sequence ID" value="ADJ47967.1"/>
    <property type="molecule type" value="Genomic_DNA"/>
</dbReference>
<feature type="compositionally biased region" description="Polar residues" evidence="1">
    <location>
        <begin position="1"/>
        <end position="10"/>
    </location>
</feature>
<feature type="domain" description="AMP-binding enzyme C-terminal" evidence="3">
    <location>
        <begin position="421"/>
        <end position="497"/>
    </location>
</feature>
<dbReference type="eggNOG" id="COG1020">
    <property type="taxonomic scope" value="Bacteria"/>
</dbReference>
<gene>
    <name evidence="4" type="ordered locus">AMED_6232</name>
</gene>
<sequence>MSVDTPTRTGSRPAHRWVEQRAAETPDAVAVLADTDLTSVSLTYRELDESANRIAHWLRARGVGAEDRVGVHLDRGLDLVAVLLGIFKAGAVYVPLDPHLPAARLAHVLADSAPSVTLTEGDLPGALPVETVRAEWASFPATRPEVPYLGATAAYVVYTSGSTGTPKGVVVPYEALATQLGWLCARFGFGPADVVLHKTPLASDPSLWELLVPVMSGGRLVLAEPLNHGDPAYLLDVHDHYGVTACDFFPSLLRHFLAEPRAAERAAALRTVICGGEELNAELATRFAAVLPGATLYNLYGPTEATIAVTLHQVAAAGVTDPIPIGSPIPGTEILVLDPAGAPCPAGVTGELVIAGGQLARGYQGRPAQTAERFVPHPGRAGERLYRTGDRARWRPDGALEFLGRLDHQVKIRGHRVEPAEVEAALTACPEVAQAVVLAQAAPGGGPRLVAYLTRSAAGPELPAAALRRALAGQLPPAMIPAVFVWLDRFPLTAVGKIDRAALPDPAG</sequence>
<dbReference type="PATRIC" id="fig|749927.5.peg.6479"/>
<dbReference type="InterPro" id="IPR000873">
    <property type="entry name" value="AMP-dep_synth/lig_dom"/>
</dbReference>
<dbReference type="GO" id="GO:0043041">
    <property type="term" value="P:amino acid activation for nonribosomal peptide biosynthetic process"/>
    <property type="evidence" value="ECO:0007669"/>
    <property type="project" value="TreeGrafter"/>
</dbReference>
<evidence type="ECO:0000259" key="2">
    <source>
        <dbReference type="Pfam" id="PF00501"/>
    </source>
</evidence>
<evidence type="ECO:0000313" key="5">
    <source>
        <dbReference type="Proteomes" id="UP000000328"/>
    </source>
</evidence>
<dbReference type="FunFam" id="3.40.50.12780:FF:000012">
    <property type="entry name" value="Non-ribosomal peptide synthetase"/>
    <property type="match status" value="1"/>
</dbReference>
<dbReference type="InterPro" id="IPR020845">
    <property type="entry name" value="AMP-binding_CS"/>
</dbReference>
<dbReference type="GO" id="GO:0005737">
    <property type="term" value="C:cytoplasm"/>
    <property type="evidence" value="ECO:0007669"/>
    <property type="project" value="TreeGrafter"/>
</dbReference>
<dbReference type="InterPro" id="IPR042099">
    <property type="entry name" value="ANL_N_sf"/>
</dbReference>
<dbReference type="InterPro" id="IPR025110">
    <property type="entry name" value="AMP-bd_C"/>
</dbReference>
<dbReference type="PROSITE" id="PS00455">
    <property type="entry name" value="AMP_BINDING"/>
    <property type="match status" value="1"/>
</dbReference>
<dbReference type="CDD" id="cd17646">
    <property type="entry name" value="A_NRPS_AB3403-like"/>
    <property type="match status" value="1"/>
</dbReference>
<dbReference type="AlphaFoldDB" id="A0A0H3DCL8"/>
<dbReference type="Pfam" id="PF00501">
    <property type="entry name" value="AMP-binding"/>
    <property type="match status" value="1"/>
</dbReference>
<dbReference type="GO" id="GO:0031177">
    <property type="term" value="F:phosphopantetheine binding"/>
    <property type="evidence" value="ECO:0007669"/>
    <property type="project" value="TreeGrafter"/>
</dbReference>
<dbReference type="PANTHER" id="PTHR45527:SF1">
    <property type="entry name" value="FATTY ACID SYNTHASE"/>
    <property type="match status" value="1"/>
</dbReference>
<dbReference type="SUPFAM" id="SSF56801">
    <property type="entry name" value="Acetyl-CoA synthetase-like"/>
    <property type="match status" value="1"/>
</dbReference>
<proteinExistence type="predicted"/>
<dbReference type="FunFam" id="3.40.50.980:FF:000001">
    <property type="entry name" value="Non-ribosomal peptide synthetase"/>
    <property type="match status" value="1"/>
</dbReference>
<dbReference type="GeneID" id="92873893"/>
<reference evidence="4 5" key="1">
    <citation type="journal article" date="2010" name="Cell Res.">
        <title>Complete genome sequence of the rifamycin SV-producing Amycolatopsis mediterranei U32 revealed its genetic characteristics in phylogeny and metabolism.</title>
        <authorList>
            <person name="Zhao W."/>
            <person name="Zhong Y."/>
            <person name="Yuan H."/>
            <person name="Wang J."/>
            <person name="Zheng H."/>
            <person name="Wang Y."/>
            <person name="Cen X."/>
            <person name="Xu F."/>
            <person name="Bai J."/>
            <person name="Han X."/>
            <person name="Lu G."/>
            <person name="Zhu Y."/>
            <person name="Shao Z."/>
            <person name="Yan H."/>
            <person name="Li C."/>
            <person name="Peng N."/>
            <person name="Zhang Z."/>
            <person name="Zhang Y."/>
            <person name="Lin W."/>
            <person name="Fan Y."/>
            <person name="Qin Z."/>
            <person name="Hu Y."/>
            <person name="Zhu B."/>
            <person name="Wang S."/>
            <person name="Ding X."/>
            <person name="Zhao G.P."/>
        </authorList>
    </citation>
    <scope>NUCLEOTIDE SEQUENCE [LARGE SCALE GENOMIC DNA]</scope>
    <source>
        <strain evidence="5">U-32</strain>
    </source>
</reference>
<feature type="domain" description="AMP-dependent synthetase/ligase" evidence="2">
    <location>
        <begin position="19"/>
        <end position="363"/>
    </location>
</feature>
<dbReference type="OrthoDB" id="2472181at2"/>
<evidence type="ECO:0000259" key="3">
    <source>
        <dbReference type="Pfam" id="PF13193"/>
    </source>
</evidence>
<accession>A0A0H3DCL8</accession>
<dbReference type="GO" id="GO:0044550">
    <property type="term" value="P:secondary metabolite biosynthetic process"/>
    <property type="evidence" value="ECO:0007669"/>
    <property type="project" value="TreeGrafter"/>
</dbReference>
<dbReference type="InterPro" id="IPR045851">
    <property type="entry name" value="AMP-bd_C_sf"/>
</dbReference>
<organism evidence="4 5">
    <name type="scientific">Amycolatopsis mediterranei (strain U-32)</name>
    <dbReference type="NCBI Taxonomy" id="749927"/>
    <lineage>
        <taxon>Bacteria</taxon>
        <taxon>Bacillati</taxon>
        <taxon>Actinomycetota</taxon>
        <taxon>Actinomycetes</taxon>
        <taxon>Pseudonocardiales</taxon>
        <taxon>Pseudonocardiaceae</taxon>
        <taxon>Amycolatopsis</taxon>
    </lineage>
</organism>
<protein>
    <submittedName>
        <fullName evidence="4">Amino acid adenylation domain-containing protein</fullName>
    </submittedName>
</protein>
<dbReference type="Proteomes" id="UP000000328">
    <property type="component" value="Chromosome"/>
</dbReference>
<evidence type="ECO:0000256" key="1">
    <source>
        <dbReference type="SAM" id="MobiDB-lite"/>
    </source>
</evidence>
<dbReference type="PANTHER" id="PTHR45527">
    <property type="entry name" value="NONRIBOSOMAL PEPTIDE SYNTHETASE"/>
    <property type="match status" value="1"/>
</dbReference>
<dbReference type="Gene3D" id="3.30.300.30">
    <property type="match status" value="1"/>
</dbReference>